<keyword evidence="2" id="KW-1185">Reference proteome</keyword>
<organism evidence="1 2">
    <name type="scientific">Inconstantimicrobium mannanitabidum</name>
    <dbReference type="NCBI Taxonomy" id="1604901"/>
    <lineage>
        <taxon>Bacteria</taxon>
        <taxon>Bacillati</taxon>
        <taxon>Bacillota</taxon>
        <taxon>Clostridia</taxon>
        <taxon>Eubacteriales</taxon>
        <taxon>Clostridiaceae</taxon>
        <taxon>Inconstantimicrobium</taxon>
    </lineage>
</organism>
<dbReference type="EMBL" id="BROD01000001">
    <property type="protein sequence ID" value="GKX68363.1"/>
    <property type="molecule type" value="Genomic_DNA"/>
</dbReference>
<proteinExistence type="predicted"/>
<dbReference type="Proteomes" id="UP001058074">
    <property type="component" value="Unassembled WGS sequence"/>
</dbReference>
<name>A0ACB5RH48_9CLOT</name>
<accession>A0ACB5RH48</accession>
<protein>
    <submittedName>
        <fullName evidence="1">Dihydrofolate reductase</fullName>
    </submittedName>
</protein>
<sequence>MISIICAVANNNVIGKDNSLIWHLSSDLKRFKKLTENHTIIMGRKTFESLPGVLPKRKHIIITRDENFSIDNQAVEISNSIDTIIKNFKDSDEEVFVIGGGQIYAAFLPYASKMYLTELQDSFKGDTYFPQLEASHWKIIEKSDPIVENGTTYRFVDYKRN</sequence>
<reference evidence="1" key="1">
    <citation type="journal article" date="2025" name="Int. J. Syst. Evol. Microbiol.">
        <title>Inconstantimicrobium mannanitabidum sp. nov., a novel member of the family Clostridiaceae isolated from anoxic soil under the treatment of reductive soil disinfestation.</title>
        <authorList>
            <person name="Ueki A."/>
            <person name="Tonouchi A."/>
            <person name="Honma S."/>
            <person name="Kaku N."/>
            <person name="Ueki K."/>
        </authorList>
    </citation>
    <scope>NUCLEOTIDE SEQUENCE</scope>
    <source>
        <strain evidence="1">TW13</strain>
    </source>
</reference>
<evidence type="ECO:0000313" key="1">
    <source>
        <dbReference type="EMBL" id="GKX68363.1"/>
    </source>
</evidence>
<comment type="caution">
    <text evidence="1">The sequence shown here is derived from an EMBL/GenBank/DDBJ whole genome shotgun (WGS) entry which is preliminary data.</text>
</comment>
<evidence type="ECO:0000313" key="2">
    <source>
        <dbReference type="Proteomes" id="UP001058074"/>
    </source>
</evidence>
<gene>
    <name evidence="1" type="primary">folA_1</name>
    <name evidence="1" type="ORF">rsdtw13_36210</name>
</gene>